<reference evidence="1" key="1">
    <citation type="submission" date="2021-05" db="EMBL/GenBank/DDBJ databases">
        <title>Molecular characterization for Shewanella algae harboring chromosomal blaOXA-55-like strains isolated from clinical and environment sample.</title>
        <authorList>
            <person name="Ohama Y."/>
            <person name="Aoki K."/>
            <person name="Harada S."/>
            <person name="Moriya K."/>
            <person name="Ishii Y."/>
            <person name="Tateda K."/>
        </authorList>
    </citation>
    <scope>NUCLEOTIDE SEQUENCE</scope>
    <source>
        <strain evidence="1">JCM 11563</strain>
    </source>
</reference>
<evidence type="ECO:0000313" key="2">
    <source>
        <dbReference type="Proteomes" id="UP000887104"/>
    </source>
</evidence>
<proteinExistence type="predicted"/>
<evidence type="ECO:0000313" key="1">
    <source>
        <dbReference type="EMBL" id="GIU46510.1"/>
    </source>
</evidence>
<comment type="caution">
    <text evidence="1">The sequence shown here is derived from an EMBL/GenBank/DDBJ whole genome shotgun (WGS) entry which is preliminary data.</text>
</comment>
<name>A0ABQ4PG17_9GAMM</name>
<accession>A0ABQ4PG17</accession>
<gene>
    <name evidence="1" type="ORF">TUM4438_22460</name>
</gene>
<organism evidence="1 2">
    <name type="scientific">Shewanella sairae</name>
    <dbReference type="NCBI Taxonomy" id="190310"/>
    <lineage>
        <taxon>Bacteria</taxon>
        <taxon>Pseudomonadati</taxon>
        <taxon>Pseudomonadota</taxon>
        <taxon>Gammaproteobacteria</taxon>
        <taxon>Alteromonadales</taxon>
        <taxon>Shewanellaceae</taxon>
        <taxon>Shewanella</taxon>
    </lineage>
</organism>
<keyword evidence="2" id="KW-1185">Reference proteome</keyword>
<dbReference type="EMBL" id="BPEY01000037">
    <property type="protein sequence ID" value="GIU46510.1"/>
    <property type="molecule type" value="Genomic_DNA"/>
</dbReference>
<sequence>MTKSINKFSGSHVNITFKIDRKIPKAPYSMTSSVIAKDDSAFKFILKAFIFTNSFDQYTD</sequence>
<dbReference type="Proteomes" id="UP000887104">
    <property type="component" value="Unassembled WGS sequence"/>
</dbReference>
<protein>
    <submittedName>
        <fullName evidence="1">Uncharacterized protein</fullName>
    </submittedName>
</protein>